<organism evidence="9 10">
    <name type="scientific">Candidatus Hakubella thermalkaliphila</name>
    <dbReference type="NCBI Taxonomy" id="2754717"/>
    <lineage>
        <taxon>Bacteria</taxon>
        <taxon>Bacillati</taxon>
        <taxon>Actinomycetota</taxon>
        <taxon>Actinomycetota incertae sedis</taxon>
        <taxon>Candidatus Hakubellales</taxon>
        <taxon>Candidatus Hakubellaceae</taxon>
        <taxon>Candidatus Hakubella</taxon>
    </lineage>
</organism>
<dbReference type="GO" id="GO:0051539">
    <property type="term" value="F:4 iron, 4 sulfur cluster binding"/>
    <property type="evidence" value="ECO:0007669"/>
    <property type="project" value="UniProtKB-KW"/>
</dbReference>
<accession>A0A6V8NKB0</accession>
<dbReference type="GO" id="GO:0097506">
    <property type="term" value="F:deaminated base DNA N-glycosylase activity"/>
    <property type="evidence" value="ECO:0007669"/>
    <property type="project" value="UniProtKB-ARBA"/>
</dbReference>
<evidence type="ECO:0000256" key="5">
    <source>
        <dbReference type="ARBA" id="ARBA00023004"/>
    </source>
</evidence>
<keyword evidence="5" id="KW-0408">Iron</keyword>
<proteinExistence type="predicted"/>
<evidence type="ECO:0000259" key="8">
    <source>
        <dbReference type="Pfam" id="PF03167"/>
    </source>
</evidence>
<evidence type="ECO:0000256" key="6">
    <source>
        <dbReference type="ARBA" id="ARBA00023014"/>
    </source>
</evidence>
<dbReference type="PANTHER" id="PTHR33693:SF1">
    <property type="entry name" value="TYPE-4 URACIL-DNA GLYCOSYLASE"/>
    <property type="match status" value="1"/>
</dbReference>
<dbReference type="InterPro" id="IPR051536">
    <property type="entry name" value="UDG_Type-4/5"/>
</dbReference>
<gene>
    <name evidence="9" type="ORF">HKBW3S03_02265</name>
</gene>
<dbReference type="Pfam" id="PF03167">
    <property type="entry name" value="UDG"/>
    <property type="match status" value="1"/>
</dbReference>
<dbReference type="SUPFAM" id="SSF52141">
    <property type="entry name" value="Uracil-DNA glycosylase-like"/>
    <property type="match status" value="1"/>
</dbReference>
<dbReference type="GO" id="GO:0046872">
    <property type="term" value="F:metal ion binding"/>
    <property type="evidence" value="ECO:0007669"/>
    <property type="project" value="UniProtKB-KW"/>
</dbReference>
<feature type="domain" description="Uracil-DNA glycosylase-like" evidence="8">
    <location>
        <begin position="1"/>
        <end position="113"/>
    </location>
</feature>
<keyword evidence="4" id="KW-0378">Hydrolase</keyword>
<dbReference type="GO" id="GO:0006281">
    <property type="term" value="P:DNA repair"/>
    <property type="evidence" value="ECO:0007669"/>
    <property type="project" value="UniProtKB-KW"/>
</dbReference>
<dbReference type="PANTHER" id="PTHR33693">
    <property type="entry name" value="TYPE-5 URACIL-DNA GLYCOSYLASE"/>
    <property type="match status" value="1"/>
</dbReference>
<comment type="caution">
    <text evidence="9">The sequence shown here is derived from an EMBL/GenBank/DDBJ whole genome shotgun (WGS) entry which is preliminary data.</text>
</comment>
<keyword evidence="2" id="KW-0479">Metal-binding</keyword>
<dbReference type="Gene3D" id="3.40.470.10">
    <property type="entry name" value="Uracil-DNA glycosylase-like domain"/>
    <property type="match status" value="1"/>
</dbReference>
<protein>
    <submittedName>
        <fullName evidence="9">Uracil-DNA glycosylase</fullName>
    </submittedName>
</protein>
<sequence length="125" mass="13867">QLLNKILAAAEIKRDEIYLTNVIKCRPPEDRMPHPADVATCRAPLPQQIALISPAIIVCLGSLAAQALANSSARAHVVRGRWCALDGISLMPTFQPAELLLDPAKKKPFWQDIQKVRDAYRLLTF</sequence>
<evidence type="ECO:0000256" key="4">
    <source>
        <dbReference type="ARBA" id="ARBA00022801"/>
    </source>
</evidence>
<dbReference type="InterPro" id="IPR036895">
    <property type="entry name" value="Uracil-DNA_glycosylase-like_sf"/>
</dbReference>
<evidence type="ECO:0000313" key="9">
    <source>
        <dbReference type="EMBL" id="GFP20759.1"/>
    </source>
</evidence>
<feature type="non-terminal residue" evidence="9">
    <location>
        <position position="1"/>
    </location>
</feature>
<evidence type="ECO:0000256" key="7">
    <source>
        <dbReference type="ARBA" id="ARBA00023204"/>
    </source>
</evidence>
<dbReference type="EMBL" id="BLRU01000669">
    <property type="protein sequence ID" value="GFP20759.1"/>
    <property type="molecule type" value="Genomic_DNA"/>
</dbReference>
<dbReference type="InterPro" id="IPR005122">
    <property type="entry name" value="Uracil-DNA_glycosylase-like"/>
</dbReference>
<dbReference type="AlphaFoldDB" id="A0A6V8NKB0"/>
<dbReference type="RefSeq" id="WP_176237548.1">
    <property type="nucleotide sequence ID" value="NZ_BLRU01000669.1"/>
</dbReference>
<keyword evidence="1" id="KW-0004">4Fe-4S</keyword>
<keyword evidence="3" id="KW-0227">DNA damage</keyword>
<evidence type="ECO:0000256" key="1">
    <source>
        <dbReference type="ARBA" id="ARBA00022485"/>
    </source>
</evidence>
<reference evidence="9 10" key="1">
    <citation type="journal article" date="2020" name="Front. Microbiol.">
        <title>Single-cell genomics of novel Actinobacteria with the Wood-Ljungdahl pathway discovered in a serpentinizing system.</title>
        <authorList>
            <person name="Merino N."/>
            <person name="Kawai M."/>
            <person name="Boyd E.S."/>
            <person name="Colman D.R."/>
            <person name="McGlynn S.E."/>
            <person name="Nealson K.H."/>
            <person name="Kurokawa K."/>
            <person name="Hongoh Y."/>
        </authorList>
    </citation>
    <scope>NUCLEOTIDE SEQUENCE [LARGE SCALE GENOMIC DNA]</scope>
    <source>
        <strain evidence="9 10">S03</strain>
    </source>
</reference>
<dbReference type="Proteomes" id="UP000574717">
    <property type="component" value="Unassembled WGS sequence"/>
</dbReference>
<evidence type="ECO:0000313" key="10">
    <source>
        <dbReference type="Proteomes" id="UP000574717"/>
    </source>
</evidence>
<keyword evidence="6" id="KW-0411">Iron-sulfur</keyword>
<dbReference type="CDD" id="cd10030">
    <property type="entry name" value="UDG-F4_TTUDGA_SPO1dp_like"/>
    <property type="match status" value="1"/>
</dbReference>
<evidence type="ECO:0000256" key="3">
    <source>
        <dbReference type="ARBA" id="ARBA00022763"/>
    </source>
</evidence>
<keyword evidence="7" id="KW-0234">DNA repair</keyword>
<evidence type="ECO:0000256" key="2">
    <source>
        <dbReference type="ARBA" id="ARBA00022723"/>
    </source>
</evidence>
<name>A0A6V8NKB0_9ACTN</name>